<dbReference type="EMBL" id="PIPJ01000005">
    <property type="protein sequence ID" value="RUO20356.1"/>
    <property type="molecule type" value="Genomic_DNA"/>
</dbReference>
<reference evidence="3" key="1">
    <citation type="journal article" date="2018" name="Front. Microbiol.">
        <title>Genome-Based Analysis Reveals the Taxonomy and Diversity of the Family Idiomarinaceae.</title>
        <authorList>
            <person name="Liu Y."/>
            <person name="Lai Q."/>
            <person name="Shao Z."/>
        </authorList>
    </citation>
    <scope>NUCLEOTIDE SEQUENCE [LARGE SCALE GENOMIC DNA]</scope>
    <source>
        <strain evidence="3">GBPy7</strain>
    </source>
</reference>
<keyword evidence="1" id="KW-0732">Signal</keyword>
<dbReference type="AlphaFoldDB" id="A0A432VUZ9"/>
<keyword evidence="3" id="KW-1185">Reference proteome</keyword>
<dbReference type="Proteomes" id="UP000288395">
    <property type="component" value="Unassembled WGS sequence"/>
</dbReference>
<accession>A0A432VUZ9</accession>
<evidence type="ECO:0000313" key="3">
    <source>
        <dbReference type="Proteomes" id="UP000288395"/>
    </source>
</evidence>
<evidence type="ECO:0000256" key="1">
    <source>
        <dbReference type="SAM" id="SignalP"/>
    </source>
</evidence>
<dbReference type="NCBIfam" id="TIGR04219">
    <property type="entry name" value="OMP_w_GlyGly"/>
    <property type="match status" value="1"/>
</dbReference>
<organism evidence="2 3">
    <name type="scientific">Aliidiomarina iranensis</name>
    <dbReference type="NCBI Taxonomy" id="1434071"/>
    <lineage>
        <taxon>Bacteria</taxon>
        <taxon>Pseudomonadati</taxon>
        <taxon>Pseudomonadota</taxon>
        <taxon>Gammaproteobacteria</taxon>
        <taxon>Alteromonadales</taxon>
        <taxon>Idiomarinaceae</taxon>
        <taxon>Aliidiomarina</taxon>
    </lineage>
</organism>
<proteinExistence type="predicted"/>
<gene>
    <name evidence="2" type="ORF">CWE08_07755</name>
</gene>
<protein>
    <recommendedName>
        <fullName evidence="4">TIGR04219 family outer membrane beta-barrel protein</fullName>
    </recommendedName>
</protein>
<evidence type="ECO:0000313" key="2">
    <source>
        <dbReference type="EMBL" id="RUO20356.1"/>
    </source>
</evidence>
<dbReference type="OrthoDB" id="6708408at2"/>
<name>A0A432VUZ9_9GAMM</name>
<evidence type="ECO:0008006" key="4">
    <source>
        <dbReference type="Google" id="ProtNLM"/>
    </source>
</evidence>
<sequence>MKKTLGIVVASSLAVISMPASADFLFSLDAEAQYWQADASGSHAAARTMSGFSGYDWDSSGQLGLSATFIHIVPFVPNVKIETQELKFTGDWVATSDSVTVDLGHETYTLFYAPLDNDLVELHVGASLKQIDGFIAENYGMTDQPYWKIDEDVFSAYLRAAVGLPFSGFAVIAEGHLGTFGDHDVYDFQGSVRYRFIDSLTLDGYVSLGYRAMKMDLKQGNDFITNYEFTGPFANVSLSF</sequence>
<comment type="caution">
    <text evidence="2">The sequence shown here is derived from an EMBL/GenBank/DDBJ whole genome shotgun (WGS) entry which is preliminary data.</text>
</comment>
<dbReference type="InterPro" id="IPR026387">
    <property type="entry name" value="OMP_w_GlyGly"/>
</dbReference>
<feature type="signal peptide" evidence="1">
    <location>
        <begin position="1"/>
        <end position="22"/>
    </location>
</feature>
<dbReference type="RefSeq" id="WP_126767284.1">
    <property type="nucleotide sequence ID" value="NZ_PIPJ01000005.1"/>
</dbReference>
<feature type="chain" id="PRO_5019435373" description="TIGR04219 family outer membrane beta-barrel protein" evidence="1">
    <location>
        <begin position="23"/>
        <end position="240"/>
    </location>
</feature>